<protein>
    <submittedName>
        <fullName evidence="1">Uncharacterized protein</fullName>
    </submittedName>
</protein>
<reference evidence="1 2" key="1">
    <citation type="submission" date="2019-04" db="EMBL/GenBank/DDBJ databases">
        <title>Sphingomonas psychrotolerans sp. nov., isolated from soil in the Tianshan Mountains, Xinjiang, China.</title>
        <authorList>
            <person name="Luo Y."/>
            <person name="Sheng H."/>
        </authorList>
    </citation>
    <scope>NUCLEOTIDE SEQUENCE [LARGE SCALE GENOMIC DNA]</scope>
    <source>
        <strain evidence="1 2">KIS18-15</strain>
    </source>
</reference>
<accession>A0A4S1WLV7</accession>
<keyword evidence="2" id="KW-1185">Reference proteome</keyword>
<dbReference type="AlphaFoldDB" id="A0A4S1WLV7"/>
<dbReference type="Proteomes" id="UP000309848">
    <property type="component" value="Unassembled WGS sequence"/>
</dbReference>
<evidence type="ECO:0000313" key="1">
    <source>
        <dbReference type="EMBL" id="TGX44249.1"/>
    </source>
</evidence>
<comment type="caution">
    <text evidence="1">The sequence shown here is derived from an EMBL/GenBank/DDBJ whole genome shotgun (WGS) entry which is preliminary data.</text>
</comment>
<organism evidence="1 2">
    <name type="scientific">Sphingomonas naasensis</name>
    <dbReference type="NCBI Taxonomy" id="1344951"/>
    <lineage>
        <taxon>Bacteria</taxon>
        <taxon>Pseudomonadati</taxon>
        <taxon>Pseudomonadota</taxon>
        <taxon>Alphaproteobacteria</taxon>
        <taxon>Sphingomonadales</taxon>
        <taxon>Sphingomonadaceae</taxon>
        <taxon>Sphingomonas</taxon>
    </lineage>
</organism>
<proteinExistence type="predicted"/>
<sequence>MAESSADRIEQALARIERAAAARAYTTERLARRHAKLRARIEEAVASLDVLIARETASTESE</sequence>
<evidence type="ECO:0000313" key="2">
    <source>
        <dbReference type="Proteomes" id="UP000309848"/>
    </source>
</evidence>
<gene>
    <name evidence="1" type="ORF">E5A74_05430</name>
</gene>
<name>A0A4S1WLV7_9SPHN</name>
<dbReference type="EMBL" id="SRXU01000002">
    <property type="protein sequence ID" value="TGX44249.1"/>
    <property type="molecule type" value="Genomic_DNA"/>
</dbReference>
<dbReference type="RefSeq" id="WP_135983264.1">
    <property type="nucleotide sequence ID" value="NZ_JAASQM010000002.1"/>
</dbReference>